<dbReference type="GO" id="GO:0005524">
    <property type="term" value="F:ATP binding"/>
    <property type="evidence" value="ECO:0007669"/>
    <property type="project" value="UniProtKB-KW"/>
</dbReference>
<proteinExistence type="inferred from homology"/>
<keyword evidence="8" id="KW-1185">Reference proteome</keyword>
<evidence type="ECO:0000259" key="6">
    <source>
        <dbReference type="PROSITE" id="PS50893"/>
    </source>
</evidence>
<dbReference type="InterPro" id="IPR032823">
    <property type="entry name" value="BCA_ABC_TP_C"/>
</dbReference>
<gene>
    <name evidence="7" type="ORF">P5G49_11845</name>
</gene>
<dbReference type="Pfam" id="PF12399">
    <property type="entry name" value="BCA_ABC_TP_C"/>
    <property type="match status" value="1"/>
</dbReference>
<feature type="domain" description="ABC transporter" evidence="6">
    <location>
        <begin position="2"/>
        <end position="234"/>
    </location>
</feature>
<dbReference type="RefSeq" id="WP_301244067.1">
    <property type="nucleotide sequence ID" value="NZ_JAROCC010000009.1"/>
</dbReference>
<dbReference type="InterPro" id="IPR027417">
    <property type="entry name" value="P-loop_NTPase"/>
</dbReference>
<keyword evidence="4 7" id="KW-0067">ATP-binding</keyword>
<evidence type="ECO:0000313" key="8">
    <source>
        <dbReference type="Proteomes" id="UP001175097"/>
    </source>
</evidence>
<keyword evidence="2" id="KW-0813">Transport</keyword>
<dbReference type="InterPro" id="IPR003439">
    <property type="entry name" value="ABC_transporter-like_ATP-bd"/>
</dbReference>
<dbReference type="PROSITE" id="PS50893">
    <property type="entry name" value="ABC_TRANSPORTER_2"/>
    <property type="match status" value="1"/>
</dbReference>
<organism evidence="7 8">
    <name type="scientific">Sporosarcina highlanderae</name>
    <dbReference type="NCBI Taxonomy" id="3035916"/>
    <lineage>
        <taxon>Bacteria</taxon>
        <taxon>Bacillati</taxon>
        <taxon>Bacillota</taxon>
        <taxon>Bacilli</taxon>
        <taxon>Bacillales</taxon>
        <taxon>Caryophanaceae</taxon>
        <taxon>Sporosarcina</taxon>
    </lineage>
</organism>
<evidence type="ECO:0000313" key="7">
    <source>
        <dbReference type="EMBL" id="MDN4608161.1"/>
    </source>
</evidence>
<protein>
    <submittedName>
        <fullName evidence="7">ABC transporter ATP-binding protein</fullName>
    </submittedName>
</protein>
<dbReference type="Proteomes" id="UP001175097">
    <property type="component" value="Unassembled WGS sequence"/>
</dbReference>
<evidence type="ECO:0000256" key="3">
    <source>
        <dbReference type="ARBA" id="ARBA00022741"/>
    </source>
</evidence>
<evidence type="ECO:0000256" key="4">
    <source>
        <dbReference type="ARBA" id="ARBA00022840"/>
    </source>
</evidence>
<dbReference type="Pfam" id="PF00005">
    <property type="entry name" value="ABC_tran"/>
    <property type="match status" value="1"/>
</dbReference>
<dbReference type="PANTHER" id="PTHR43820">
    <property type="entry name" value="HIGH-AFFINITY BRANCHED-CHAIN AMINO ACID TRANSPORT ATP-BINDING PROTEIN LIVF"/>
    <property type="match status" value="1"/>
</dbReference>
<dbReference type="PANTHER" id="PTHR43820:SF4">
    <property type="entry name" value="HIGH-AFFINITY BRANCHED-CHAIN AMINO ACID TRANSPORT ATP-BINDING PROTEIN LIVF"/>
    <property type="match status" value="1"/>
</dbReference>
<dbReference type="CDD" id="cd03224">
    <property type="entry name" value="ABC_TM1139_LivF_branched"/>
    <property type="match status" value="1"/>
</dbReference>
<dbReference type="Gene3D" id="3.40.50.300">
    <property type="entry name" value="P-loop containing nucleotide triphosphate hydrolases"/>
    <property type="match status" value="1"/>
</dbReference>
<keyword evidence="5" id="KW-0029">Amino-acid transport</keyword>
<comment type="similarity">
    <text evidence="1">Belongs to the ABC transporter superfamily.</text>
</comment>
<dbReference type="InterPro" id="IPR003593">
    <property type="entry name" value="AAA+_ATPase"/>
</dbReference>
<reference evidence="7" key="1">
    <citation type="submission" date="2023-03" db="EMBL/GenBank/DDBJ databases">
        <title>MT1 and MT2 Draft Genomes of Novel Species.</title>
        <authorList>
            <person name="Venkateswaran K."/>
        </authorList>
    </citation>
    <scope>NUCLEOTIDE SEQUENCE</scope>
    <source>
        <strain evidence="7">F6_3S_P_2</strain>
    </source>
</reference>
<dbReference type="InterPro" id="IPR017871">
    <property type="entry name" value="ABC_transporter-like_CS"/>
</dbReference>
<dbReference type="InterPro" id="IPR052156">
    <property type="entry name" value="BCAA_Transport_ATP-bd_LivF"/>
</dbReference>
<dbReference type="SMART" id="SM00382">
    <property type="entry name" value="AAA"/>
    <property type="match status" value="1"/>
</dbReference>
<evidence type="ECO:0000256" key="1">
    <source>
        <dbReference type="ARBA" id="ARBA00005417"/>
    </source>
</evidence>
<dbReference type="SUPFAM" id="SSF52540">
    <property type="entry name" value="P-loop containing nucleoside triphosphate hydrolases"/>
    <property type="match status" value="1"/>
</dbReference>
<dbReference type="EMBL" id="JAROCC010000009">
    <property type="protein sequence ID" value="MDN4608161.1"/>
    <property type="molecule type" value="Genomic_DNA"/>
</dbReference>
<evidence type="ECO:0000256" key="2">
    <source>
        <dbReference type="ARBA" id="ARBA00022448"/>
    </source>
</evidence>
<evidence type="ECO:0000256" key="5">
    <source>
        <dbReference type="ARBA" id="ARBA00022970"/>
    </source>
</evidence>
<sequence length="238" mass="25981">MLQVKNLTVGYGKTEVVHNISFHVERGEIVTVLGANGAGKSTILNTVVALHKAKSGSISFDGKDITNDRPDQLVRKGIRIVPEGRQIFPQHSVMENILLGAHIVKDQKKINAQMQSIFARFPRLEERKDQLGGTLSGGEQQMLAIARALMTEPSFLILDEPSLGLAPIIVTEVFDLLKQINDSGVTVLLVEQMANSALKISDRAYVIETGNIVLEGTGEEIRTNPDVAKAYLGNVQKM</sequence>
<name>A0ABT8JUB9_9BACL</name>
<dbReference type="PROSITE" id="PS00211">
    <property type="entry name" value="ABC_TRANSPORTER_1"/>
    <property type="match status" value="1"/>
</dbReference>
<accession>A0ABT8JUB9</accession>
<keyword evidence="3" id="KW-0547">Nucleotide-binding</keyword>
<comment type="caution">
    <text evidence="7">The sequence shown here is derived from an EMBL/GenBank/DDBJ whole genome shotgun (WGS) entry which is preliminary data.</text>
</comment>